<name>A0A1I2KIB2_9BACL</name>
<evidence type="ECO:0000313" key="2">
    <source>
        <dbReference type="Proteomes" id="UP000198661"/>
    </source>
</evidence>
<organism evidence="1 2">
    <name type="scientific">Planifilum fulgidum</name>
    <dbReference type="NCBI Taxonomy" id="201973"/>
    <lineage>
        <taxon>Bacteria</taxon>
        <taxon>Bacillati</taxon>
        <taxon>Bacillota</taxon>
        <taxon>Bacilli</taxon>
        <taxon>Bacillales</taxon>
        <taxon>Thermoactinomycetaceae</taxon>
        <taxon>Planifilum</taxon>
    </lineage>
</organism>
<proteinExistence type="predicted"/>
<dbReference type="AlphaFoldDB" id="A0A1I2KIB2"/>
<reference evidence="1 2" key="1">
    <citation type="submission" date="2016-10" db="EMBL/GenBank/DDBJ databases">
        <authorList>
            <person name="de Groot N.N."/>
        </authorList>
    </citation>
    <scope>NUCLEOTIDE SEQUENCE [LARGE SCALE GENOMIC DNA]</scope>
    <source>
        <strain evidence="1 2">DSM 44945</strain>
    </source>
</reference>
<dbReference type="STRING" id="201973.SAMN04488025_10226"/>
<protein>
    <submittedName>
        <fullName evidence="1">Uncharacterized protein</fullName>
    </submittedName>
</protein>
<keyword evidence="2" id="KW-1185">Reference proteome</keyword>
<dbReference type="EMBL" id="FOOK01000002">
    <property type="protein sequence ID" value="SFF66233.1"/>
    <property type="molecule type" value="Genomic_DNA"/>
</dbReference>
<dbReference type="Proteomes" id="UP000198661">
    <property type="component" value="Unassembled WGS sequence"/>
</dbReference>
<evidence type="ECO:0000313" key="1">
    <source>
        <dbReference type="EMBL" id="SFF66233.1"/>
    </source>
</evidence>
<accession>A0A1I2KIB2</accession>
<gene>
    <name evidence="1" type="ORF">SAMN04488025_10226</name>
</gene>
<sequence>MFLSPKHPCKNIRNSGRMMTRDSAQEVDFTVACRAKYPLLISPGICYTYCR</sequence>